<dbReference type="EMBL" id="JQDR03000111">
    <property type="protein sequence ID" value="KAA0204028.1"/>
    <property type="molecule type" value="Genomic_DNA"/>
</dbReference>
<organism evidence="6">
    <name type="scientific">Hyalella azteca</name>
    <name type="common">Amphipod</name>
    <dbReference type="NCBI Taxonomy" id="294128"/>
    <lineage>
        <taxon>Eukaryota</taxon>
        <taxon>Metazoa</taxon>
        <taxon>Ecdysozoa</taxon>
        <taxon>Arthropoda</taxon>
        <taxon>Crustacea</taxon>
        <taxon>Multicrustacea</taxon>
        <taxon>Malacostraca</taxon>
        <taxon>Eumalacostraca</taxon>
        <taxon>Peracarida</taxon>
        <taxon>Amphipoda</taxon>
        <taxon>Senticaudata</taxon>
        <taxon>Talitrida</taxon>
        <taxon>Talitroidea</taxon>
        <taxon>Hyalellidae</taxon>
        <taxon>Hyalella</taxon>
    </lineage>
</organism>
<dbReference type="GO" id="GO:0016020">
    <property type="term" value="C:membrane"/>
    <property type="evidence" value="ECO:0007669"/>
    <property type="project" value="InterPro"/>
</dbReference>
<dbReference type="GO" id="GO:0044322">
    <property type="term" value="C:endoplasmic reticulum quality control compartment"/>
    <property type="evidence" value="ECO:0007669"/>
    <property type="project" value="GOC"/>
</dbReference>
<dbReference type="InterPro" id="IPR001382">
    <property type="entry name" value="Glyco_hydro_47"/>
</dbReference>
<dbReference type="Proteomes" id="UP000711488">
    <property type="component" value="Unassembled WGS sequence"/>
</dbReference>
<feature type="non-terminal residue" evidence="6">
    <location>
        <position position="1"/>
    </location>
</feature>
<reference evidence="6" key="3">
    <citation type="submission" date="2019-06" db="EMBL/GenBank/DDBJ databases">
        <authorList>
            <person name="Poynton C."/>
            <person name="Hasenbein S."/>
            <person name="Benoit J.B."/>
            <person name="Sepulveda M.S."/>
            <person name="Poelchau M.F."/>
            <person name="Murali S.C."/>
            <person name="Chen S."/>
            <person name="Glastad K.M."/>
            <person name="Werren J.H."/>
            <person name="Vineis J.H."/>
            <person name="Bowen J.L."/>
            <person name="Friedrich M."/>
            <person name="Jones J."/>
            <person name="Robertson H.M."/>
            <person name="Feyereisen R."/>
            <person name="Mechler-Hickson A."/>
            <person name="Mathers N."/>
            <person name="Lee C.E."/>
            <person name="Colbourne J.K."/>
            <person name="Biales A."/>
            <person name="Johnston J.S."/>
            <person name="Wellborn G.A."/>
            <person name="Rosendale A.J."/>
            <person name="Cridge A.G."/>
            <person name="Munoz-Torres M.C."/>
            <person name="Bain P.A."/>
            <person name="Manny A.R."/>
            <person name="Major K.M."/>
            <person name="Lambert F.N."/>
            <person name="Vulpe C.D."/>
            <person name="Tuck P."/>
            <person name="Blalock B.J."/>
            <person name="Lin Y.-Y."/>
            <person name="Smith M.E."/>
            <person name="Ochoa-Acuna H."/>
            <person name="Chen M.-J.M."/>
            <person name="Childers C.P."/>
            <person name="Qu J."/>
            <person name="Dugan S."/>
            <person name="Lee S.L."/>
            <person name="Chao H."/>
            <person name="Dinh H."/>
            <person name="Han Y."/>
            <person name="Doddapaneni H."/>
            <person name="Worley K.C."/>
            <person name="Muzny D.M."/>
            <person name="Gibbs R.A."/>
            <person name="Richards S."/>
        </authorList>
    </citation>
    <scope>NUCLEOTIDE SEQUENCE</scope>
    <source>
        <strain evidence="6">HAZT.00-mixed</strain>
        <tissue evidence="6">Whole organism</tissue>
    </source>
</reference>
<accession>A0A6A0HDW7</accession>
<dbReference type="Gene3D" id="1.50.10.10">
    <property type="match status" value="1"/>
</dbReference>
<dbReference type="InterPro" id="IPR044674">
    <property type="entry name" value="EDEM1/2/3"/>
</dbReference>
<feature type="compositionally biased region" description="Polar residues" evidence="5">
    <location>
        <begin position="1"/>
        <end position="27"/>
    </location>
</feature>
<name>A0A6A0HDW7_HYAAZ</name>
<reference evidence="6" key="2">
    <citation type="journal article" date="2018" name="Environ. Sci. Technol.">
        <title>The Toxicogenome of Hyalella azteca: A Model for Sediment Ecotoxicology and Evolutionary Toxicology.</title>
        <authorList>
            <person name="Poynton H.C."/>
            <person name="Hasenbein S."/>
            <person name="Benoit J.B."/>
            <person name="Sepulveda M.S."/>
            <person name="Poelchau M.F."/>
            <person name="Hughes D.S.T."/>
            <person name="Murali S.C."/>
            <person name="Chen S."/>
            <person name="Glastad K.M."/>
            <person name="Goodisman M.A.D."/>
            <person name="Werren J.H."/>
            <person name="Vineis J.H."/>
            <person name="Bowen J.L."/>
            <person name="Friedrich M."/>
            <person name="Jones J."/>
            <person name="Robertson H.M."/>
            <person name="Feyereisen R."/>
            <person name="Mechler-Hickson A."/>
            <person name="Mathers N."/>
            <person name="Lee C.E."/>
            <person name="Colbourne J.K."/>
            <person name="Biales A."/>
            <person name="Johnston J.S."/>
            <person name="Wellborn G.A."/>
            <person name="Rosendale A.J."/>
            <person name="Cridge A.G."/>
            <person name="Munoz-Torres M.C."/>
            <person name="Bain P.A."/>
            <person name="Manny A.R."/>
            <person name="Major K.M."/>
            <person name="Lambert F.N."/>
            <person name="Vulpe C.D."/>
            <person name="Tuck P."/>
            <person name="Blalock B.J."/>
            <person name="Lin Y.Y."/>
            <person name="Smith M.E."/>
            <person name="Ochoa-Acuna H."/>
            <person name="Chen M.M."/>
            <person name="Childers C.P."/>
            <person name="Qu J."/>
            <person name="Dugan S."/>
            <person name="Lee S.L."/>
            <person name="Chao H."/>
            <person name="Dinh H."/>
            <person name="Han Y."/>
            <person name="Doddapaneni H."/>
            <person name="Worley K.C."/>
            <person name="Muzny D.M."/>
            <person name="Gibbs R.A."/>
            <person name="Richards S."/>
        </authorList>
    </citation>
    <scope>NUCLEOTIDE SEQUENCE</scope>
    <source>
        <strain evidence="6">HAZT.00-mixed</strain>
        <tissue evidence="6">Whole organism</tissue>
    </source>
</reference>
<sequence>VPHNTSPSGVPHNTSPSGVPHNTSLPQVNLRHGMNAPELGGARDTCTSCAGTMILEFATLSRLTGDGVYEEKALKGVRGVATQGRGHSWASGAWPPKGVRSSSLN</sequence>
<dbReference type="GO" id="GO:0005975">
    <property type="term" value="P:carbohydrate metabolic process"/>
    <property type="evidence" value="ECO:0007669"/>
    <property type="project" value="InterPro"/>
</dbReference>
<keyword evidence="4" id="KW-0325">Glycoprotein</keyword>
<feature type="region of interest" description="Disordered" evidence="5">
    <location>
        <begin position="80"/>
        <end position="105"/>
    </location>
</feature>
<feature type="region of interest" description="Disordered" evidence="5">
    <location>
        <begin position="1"/>
        <end position="36"/>
    </location>
</feature>
<evidence type="ECO:0000256" key="2">
    <source>
        <dbReference type="ARBA" id="ARBA00007658"/>
    </source>
</evidence>
<dbReference type="SUPFAM" id="SSF48225">
    <property type="entry name" value="Seven-hairpin glycosidases"/>
    <property type="match status" value="1"/>
</dbReference>
<dbReference type="Pfam" id="PF01532">
    <property type="entry name" value="Glyco_hydro_47"/>
    <property type="match status" value="1"/>
</dbReference>
<evidence type="ECO:0000256" key="3">
    <source>
        <dbReference type="ARBA" id="ARBA00022824"/>
    </source>
</evidence>
<dbReference type="AlphaFoldDB" id="A0A6A0HDW7"/>
<evidence type="ECO:0000256" key="5">
    <source>
        <dbReference type="SAM" id="MobiDB-lite"/>
    </source>
</evidence>
<dbReference type="GO" id="GO:1904380">
    <property type="term" value="P:endoplasmic reticulum mannose trimming"/>
    <property type="evidence" value="ECO:0007669"/>
    <property type="project" value="InterPro"/>
</dbReference>
<dbReference type="GO" id="GO:0005509">
    <property type="term" value="F:calcium ion binding"/>
    <property type="evidence" value="ECO:0007669"/>
    <property type="project" value="InterPro"/>
</dbReference>
<dbReference type="InterPro" id="IPR036026">
    <property type="entry name" value="Seven-hairpin_glycosidases"/>
</dbReference>
<dbReference type="PANTHER" id="PTHR45679:SF2">
    <property type="entry name" value="ER DEGRADATION-ENHANCING ALPHA-MANNOSIDASE-LIKE PROTEIN 3"/>
    <property type="match status" value="1"/>
</dbReference>
<dbReference type="PANTHER" id="PTHR45679">
    <property type="entry name" value="ER DEGRADATION-ENHANCING ALPHA-MANNOSIDASE-LIKE PROTEIN 2"/>
    <property type="match status" value="1"/>
</dbReference>
<comment type="caution">
    <text evidence="6">The sequence shown here is derived from an EMBL/GenBank/DDBJ whole genome shotgun (WGS) entry which is preliminary data.</text>
</comment>
<reference evidence="6" key="1">
    <citation type="submission" date="2014-08" db="EMBL/GenBank/DDBJ databases">
        <authorList>
            <person name="Murali S."/>
            <person name="Richards S."/>
            <person name="Bandaranaike D."/>
            <person name="Bellair M."/>
            <person name="Blankenburg K."/>
            <person name="Chao H."/>
            <person name="Dinh H."/>
            <person name="Doddapaneni H."/>
            <person name="Dugan-Rocha S."/>
            <person name="Elkadiri S."/>
            <person name="Gnanaolivu R."/>
            <person name="Hughes D."/>
            <person name="Lee S."/>
            <person name="Li M."/>
            <person name="Ming W."/>
            <person name="Munidasa M."/>
            <person name="Muniz J."/>
            <person name="Nguyen L."/>
            <person name="Osuji N."/>
            <person name="Pu L.-L."/>
            <person name="Puazo M."/>
            <person name="Skinner E."/>
            <person name="Qu C."/>
            <person name="Quiroz J."/>
            <person name="Raj R."/>
            <person name="Weissenberger G."/>
            <person name="Xin Y."/>
            <person name="Zou X."/>
            <person name="Han Y."/>
            <person name="Worley K."/>
            <person name="Muzny D."/>
            <person name="Gibbs R."/>
        </authorList>
    </citation>
    <scope>NUCLEOTIDE SEQUENCE</scope>
    <source>
        <strain evidence="6">HAZT.00-mixed</strain>
        <tissue evidence="6">Whole organism</tissue>
    </source>
</reference>
<evidence type="ECO:0000256" key="4">
    <source>
        <dbReference type="ARBA" id="ARBA00023180"/>
    </source>
</evidence>
<dbReference type="InterPro" id="IPR012341">
    <property type="entry name" value="6hp_glycosidase-like_sf"/>
</dbReference>
<evidence type="ECO:0000256" key="1">
    <source>
        <dbReference type="ARBA" id="ARBA00004240"/>
    </source>
</evidence>
<protein>
    <submittedName>
        <fullName evidence="6">Uncharacterized protein</fullName>
    </submittedName>
</protein>
<gene>
    <name evidence="6" type="ORF">HAZT_HAZT012147</name>
</gene>
<evidence type="ECO:0000313" key="6">
    <source>
        <dbReference type="EMBL" id="KAA0204028.1"/>
    </source>
</evidence>
<keyword evidence="3" id="KW-0256">Endoplasmic reticulum</keyword>
<comment type="subcellular location">
    <subcellularLocation>
        <location evidence="1">Endoplasmic reticulum</location>
    </subcellularLocation>
</comment>
<dbReference type="GO" id="GO:0004571">
    <property type="term" value="F:mannosyl-oligosaccharide 1,2-alpha-mannosidase activity"/>
    <property type="evidence" value="ECO:0007669"/>
    <property type="project" value="InterPro"/>
</dbReference>
<proteinExistence type="inferred from homology"/>
<comment type="similarity">
    <text evidence="2">Belongs to the glycosyl hydrolase 47 family.</text>
</comment>